<dbReference type="Proteomes" id="UP000295573">
    <property type="component" value="Unassembled WGS sequence"/>
</dbReference>
<dbReference type="RefSeq" id="WP_277875159.1">
    <property type="nucleotide sequence ID" value="NZ_SLWR01000024.1"/>
</dbReference>
<dbReference type="EMBL" id="SLWR01000024">
    <property type="protein sequence ID" value="TCO37330.1"/>
    <property type="molecule type" value="Genomic_DNA"/>
</dbReference>
<name>A0A4V2S1P0_9ACTN</name>
<gene>
    <name evidence="1" type="ORF">EV646_1248</name>
</gene>
<protein>
    <submittedName>
        <fullName evidence="1">Uncharacterized protein</fullName>
    </submittedName>
</protein>
<comment type="caution">
    <text evidence="1">The sequence shown here is derived from an EMBL/GenBank/DDBJ whole genome shotgun (WGS) entry which is preliminary data.</text>
</comment>
<evidence type="ECO:0000313" key="1">
    <source>
        <dbReference type="EMBL" id="TCO37330.1"/>
    </source>
</evidence>
<proteinExistence type="predicted"/>
<dbReference type="AlphaFoldDB" id="A0A4V2S1P0"/>
<accession>A0A4V2S1P0</accession>
<sequence length="44" mass="4996">MTANRHTGFKAKAPEHAKCGPDLHKRKIAMLHQLVRLHVFCTMA</sequence>
<organism evidence="1 2">
    <name type="scientific">Kribbella antiqua</name>
    <dbReference type="NCBI Taxonomy" id="2512217"/>
    <lineage>
        <taxon>Bacteria</taxon>
        <taxon>Bacillati</taxon>
        <taxon>Actinomycetota</taxon>
        <taxon>Actinomycetes</taxon>
        <taxon>Propionibacteriales</taxon>
        <taxon>Kribbellaceae</taxon>
        <taxon>Kribbella</taxon>
    </lineage>
</organism>
<keyword evidence="2" id="KW-1185">Reference proteome</keyword>
<evidence type="ECO:0000313" key="2">
    <source>
        <dbReference type="Proteomes" id="UP000295573"/>
    </source>
</evidence>
<reference evidence="1 2" key="1">
    <citation type="journal article" date="2015" name="Stand. Genomic Sci.">
        <title>Genomic Encyclopedia of Bacterial and Archaeal Type Strains, Phase III: the genomes of soil and plant-associated and newly described type strains.</title>
        <authorList>
            <person name="Whitman W.B."/>
            <person name="Woyke T."/>
            <person name="Klenk H.P."/>
            <person name="Zhou Y."/>
            <person name="Lilburn T.G."/>
            <person name="Beck B.J."/>
            <person name="De Vos P."/>
            <person name="Vandamme P."/>
            <person name="Eisen J.A."/>
            <person name="Garrity G."/>
            <person name="Hugenholtz P."/>
            <person name="Kyrpides N.C."/>
        </authorList>
    </citation>
    <scope>NUCLEOTIDE SEQUENCE [LARGE SCALE GENOMIC DNA]</scope>
    <source>
        <strain evidence="1 2">VKM Ac-2541</strain>
    </source>
</reference>